<feature type="domain" description="BPTI/Kunitz inhibitor" evidence="3">
    <location>
        <begin position="32"/>
        <end position="82"/>
    </location>
</feature>
<protein>
    <recommendedName>
        <fullName evidence="3">BPTI/Kunitz inhibitor domain-containing protein</fullName>
    </recommendedName>
</protein>
<keyword evidence="2" id="KW-0732">Signal</keyword>
<dbReference type="PRINTS" id="PR00759">
    <property type="entry name" value="BASICPTASE"/>
</dbReference>
<feature type="signal peptide" evidence="2">
    <location>
        <begin position="1"/>
        <end position="23"/>
    </location>
</feature>
<evidence type="ECO:0000313" key="4">
    <source>
        <dbReference type="EMBL" id="CAF4364205.1"/>
    </source>
</evidence>
<comment type="caution">
    <text evidence="4">The sequence shown here is derived from an EMBL/GenBank/DDBJ whole genome shotgun (WGS) entry which is preliminary data.</text>
</comment>
<gene>
    <name evidence="4" type="ORF">TSG867_LOCUS10430</name>
</gene>
<proteinExistence type="predicted"/>
<reference evidence="4" key="1">
    <citation type="submission" date="2021-02" db="EMBL/GenBank/DDBJ databases">
        <authorList>
            <person name="Nowell W R."/>
        </authorList>
    </citation>
    <scope>NUCLEOTIDE SEQUENCE</scope>
</reference>
<evidence type="ECO:0000313" key="5">
    <source>
        <dbReference type="Proteomes" id="UP000663862"/>
    </source>
</evidence>
<dbReference type="InterPro" id="IPR002223">
    <property type="entry name" value="Kunitz_BPTI"/>
</dbReference>
<dbReference type="PROSITE" id="PS50279">
    <property type="entry name" value="BPTI_KUNITZ_2"/>
    <property type="match status" value="1"/>
</dbReference>
<sequence>MLLSNMSKLIYCLMILFFSLAIAVNRTLPVECELPRLPGPCRGMFPSFYFDVSTKQCKEFTYGGCRGNANRFETEEKCRVVCGEKYGTEEDT</sequence>
<dbReference type="Proteomes" id="UP000663862">
    <property type="component" value="Unassembled WGS sequence"/>
</dbReference>
<name>A0A820LYG7_9BILA</name>
<dbReference type="PANTHER" id="PTHR10083">
    <property type="entry name" value="KUNITZ-TYPE PROTEASE INHIBITOR-RELATED"/>
    <property type="match status" value="1"/>
</dbReference>
<evidence type="ECO:0000259" key="3">
    <source>
        <dbReference type="PROSITE" id="PS50279"/>
    </source>
</evidence>
<dbReference type="SUPFAM" id="SSF57362">
    <property type="entry name" value="BPTI-like"/>
    <property type="match status" value="1"/>
</dbReference>
<dbReference type="SMART" id="SM00131">
    <property type="entry name" value="KU"/>
    <property type="match status" value="1"/>
</dbReference>
<dbReference type="InterPro" id="IPR020901">
    <property type="entry name" value="Prtase_inh_Kunz-CS"/>
</dbReference>
<dbReference type="CDD" id="cd00109">
    <property type="entry name" value="Kunitz-type"/>
    <property type="match status" value="1"/>
</dbReference>
<dbReference type="PROSITE" id="PS00280">
    <property type="entry name" value="BPTI_KUNITZ_1"/>
    <property type="match status" value="1"/>
</dbReference>
<dbReference type="InterPro" id="IPR050098">
    <property type="entry name" value="TFPI/VKTCI-like"/>
</dbReference>
<feature type="chain" id="PRO_5032297196" description="BPTI/Kunitz inhibitor domain-containing protein" evidence="2">
    <location>
        <begin position="24"/>
        <end position="92"/>
    </location>
</feature>
<dbReference type="EMBL" id="CAJOBQ010000478">
    <property type="protein sequence ID" value="CAF4364205.1"/>
    <property type="molecule type" value="Genomic_DNA"/>
</dbReference>
<accession>A0A820LYG7</accession>
<evidence type="ECO:0000256" key="1">
    <source>
        <dbReference type="ARBA" id="ARBA00023157"/>
    </source>
</evidence>
<dbReference type="GO" id="GO:0004867">
    <property type="term" value="F:serine-type endopeptidase inhibitor activity"/>
    <property type="evidence" value="ECO:0007669"/>
    <property type="project" value="InterPro"/>
</dbReference>
<dbReference type="Gene3D" id="4.10.410.10">
    <property type="entry name" value="Pancreatic trypsin inhibitor Kunitz domain"/>
    <property type="match status" value="1"/>
</dbReference>
<dbReference type="InterPro" id="IPR036880">
    <property type="entry name" value="Kunitz_BPTI_sf"/>
</dbReference>
<dbReference type="PANTHER" id="PTHR10083:SF374">
    <property type="entry name" value="BPTI_KUNITZ INHIBITOR DOMAIN-CONTAINING PROTEIN"/>
    <property type="match status" value="1"/>
</dbReference>
<dbReference type="GO" id="GO:0005615">
    <property type="term" value="C:extracellular space"/>
    <property type="evidence" value="ECO:0007669"/>
    <property type="project" value="TreeGrafter"/>
</dbReference>
<organism evidence="4 5">
    <name type="scientific">Rotaria socialis</name>
    <dbReference type="NCBI Taxonomy" id="392032"/>
    <lineage>
        <taxon>Eukaryota</taxon>
        <taxon>Metazoa</taxon>
        <taxon>Spiralia</taxon>
        <taxon>Gnathifera</taxon>
        <taxon>Rotifera</taxon>
        <taxon>Eurotatoria</taxon>
        <taxon>Bdelloidea</taxon>
        <taxon>Philodinida</taxon>
        <taxon>Philodinidae</taxon>
        <taxon>Rotaria</taxon>
    </lineage>
</organism>
<keyword evidence="1" id="KW-1015">Disulfide bond</keyword>
<dbReference type="Pfam" id="PF00014">
    <property type="entry name" value="Kunitz_BPTI"/>
    <property type="match status" value="1"/>
</dbReference>
<dbReference type="AlphaFoldDB" id="A0A820LYG7"/>
<evidence type="ECO:0000256" key="2">
    <source>
        <dbReference type="SAM" id="SignalP"/>
    </source>
</evidence>
<dbReference type="FunFam" id="4.10.410.10:FF:000004">
    <property type="entry name" value="Tissue factor pathway inhibitor"/>
    <property type="match status" value="1"/>
</dbReference>